<evidence type="ECO:0000256" key="9">
    <source>
        <dbReference type="ARBA" id="ARBA00023180"/>
    </source>
</evidence>
<comment type="similarity">
    <text evidence="2 11">Belongs to the KAR5 family.</text>
</comment>
<dbReference type="InterPro" id="IPR007292">
    <property type="entry name" value="Nuclear_fusion_Kar5"/>
</dbReference>
<keyword evidence="4 11" id="KW-0812">Transmembrane</keyword>
<evidence type="ECO:0008006" key="14">
    <source>
        <dbReference type="Google" id="ProtNLM"/>
    </source>
</evidence>
<keyword evidence="9" id="KW-0325">Glycoprotein</keyword>
<evidence type="ECO:0000256" key="7">
    <source>
        <dbReference type="ARBA" id="ARBA00022989"/>
    </source>
</evidence>
<dbReference type="GO" id="GO:0031965">
    <property type="term" value="C:nuclear membrane"/>
    <property type="evidence" value="ECO:0007669"/>
    <property type="project" value="UniProtKB-SubCell"/>
</dbReference>
<keyword evidence="13" id="KW-1185">Reference proteome</keyword>
<dbReference type="Pfam" id="PF04163">
    <property type="entry name" value="Tht1"/>
    <property type="match status" value="1"/>
</dbReference>
<dbReference type="OrthoDB" id="5311848at2759"/>
<evidence type="ECO:0000256" key="10">
    <source>
        <dbReference type="ARBA" id="ARBA00023242"/>
    </source>
</evidence>
<dbReference type="GO" id="GO:0005789">
    <property type="term" value="C:endoplasmic reticulum membrane"/>
    <property type="evidence" value="ECO:0007669"/>
    <property type="project" value="UniProtKB-SubCell"/>
</dbReference>
<dbReference type="EMBL" id="KV419395">
    <property type="protein sequence ID" value="KZS98407.1"/>
    <property type="molecule type" value="Genomic_DNA"/>
</dbReference>
<keyword evidence="8 11" id="KW-0472">Membrane</keyword>
<evidence type="ECO:0000313" key="12">
    <source>
        <dbReference type="EMBL" id="KZS98407.1"/>
    </source>
</evidence>
<evidence type="ECO:0000256" key="5">
    <source>
        <dbReference type="ARBA" id="ARBA00022729"/>
    </source>
</evidence>
<sequence>MMRPSQAQMVCNDMKYPPRDLMLLDKHSKKPDCFLQTAGSIKAKCKDLPLDEPERIRAAISLTICELSTARRHSIPLECNIFTSSTGSGDEDSGACVEALARSAQSWSSYSGYLREIPQLCFAVQSARGIDIAKSLYINATLGGISMIQRLEAQEARHSAHLKATESLLEILLETSQGLAQLPQALRTLPAEILLEIQQGLNHISEEAIMEISAGIKQSFTAQSAMLSSMHEGWSSSLERHDELLQDMLQGFRHEMHSGLTRNLQFLDDQTRTTSELQARGWHELTTNWDSLGHEMLALSAAAISSASLLHQQMELARQTEEMTTNTLDHLIKLTDGLDELTASTHTELTRFNNSIREIETGFLARRTSYLDTSIWQSLGTSLIGFLFRGASYQPTVFGVNGELSWLSTSSIYYMVSGLKIAWYGTSLVVSVLSSSVFAMLSLLYTFRKARPAAFNVKRQTSRIQTSAMSLARSETVHALEPRTNDLSYHWTRTGRQL</sequence>
<comment type="subcellular location">
    <subcellularLocation>
        <location evidence="11">Endoplasmic reticulum membrane</location>
    </subcellularLocation>
    <subcellularLocation>
        <location evidence="11">Nucleus membrane</location>
    </subcellularLocation>
</comment>
<name>A0A165A2R8_9AGAM</name>
<comment type="function">
    <text evidence="1 11">Required for nuclear membrane fusion during karyogamy.</text>
</comment>
<feature type="transmembrane region" description="Helical" evidence="11">
    <location>
        <begin position="421"/>
        <end position="445"/>
    </location>
</feature>
<organism evidence="12 13">
    <name type="scientific">Sistotremastrum niveocremeum HHB9708</name>
    <dbReference type="NCBI Taxonomy" id="1314777"/>
    <lineage>
        <taxon>Eukaryota</taxon>
        <taxon>Fungi</taxon>
        <taxon>Dikarya</taxon>
        <taxon>Basidiomycota</taxon>
        <taxon>Agaricomycotina</taxon>
        <taxon>Agaricomycetes</taxon>
        <taxon>Sistotremastrales</taxon>
        <taxon>Sistotremastraceae</taxon>
        <taxon>Sertulicium</taxon>
        <taxon>Sertulicium niveocremeum</taxon>
    </lineage>
</organism>
<keyword evidence="6 11" id="KW-0256">Endoplasmic reticulum</keyword>
<evidence type="ECO:0000256" key="1">
    <source>
        <dbReference type="ARBA" id="ARBA00003389"/>
    </source>
</evidence>
<proteinExistence type="inferred from homology"/>
<evidence type="ECO:0000256" key="2">
    <source>
        <dbReference type="ARBA" id="ARBA00010473"/>
    </source>
</evidence>
<gene>
    <name evidence="12" type="ORF">SISNIDRAFT_142014</name>
</gene>
<dbReference type="PANTHER" id="PTHR28012">
    <property type="entry name" value="NUCLEAR FUSION PROTEIN KAR5"/>
    <property type="match status" value="1"/>
</dbReference>
<keyword evidence="3 11" id="KW-0415">Karyogamy</keyword>
<evidence type="ECO:0000256" key="3">
    <source>
        <dbReference type="ARBA" id="ARBA00022459"/>
    </source>
</evidence>
<evidence type="ECO:0000256" key="11">
    <source>
        <dbReference type="RuleBase" id="RU368082"/>
    </source>
</evidence>
<accession>A0A165A2R8</accession>
<evidence type="ECO:0000256" key="6">
    <source>
        <dbReference type="ARBA" id="ARBA00022824"/>
    </source>
</evidence>
<reference evidence="12 13" key="1">
    <citation type="journal article" date="2016" name="Mol. Biol. Evol.">
        <title>Comparative Genomics of Early-Diverging Mushroom-Forming Fungi Provides Insights into the Origins of Lignocellulose Decay Capabilities.</title>
        <authorList>
            <person name="Nagy L.G."/>
            <person name="Riley R."/>
            <person name="Tritt A."/>
            <person name="Adam C."/>
            <person name="Daum C."/>
            <person name="Floudas D."/>
            <person name="Sun H."/>
            <person name="Yadav J.S."/>
            <person name="Pangilinan J."/>
            <person name="Larsson K.H."/>
            <person name="Matsuura K."/>
            <person name="Barry K."/>
            <person name="Labutti K."/>
            <person name="Kuo R."/>
            <person name="Ohm R.A."/>
            <person name="Bhattacharya S.S."/>
            <person name="Shirouzu T."/>
            <person name="Yoshinaga Y."/>
            <person name="Martin F.M."/>
            <person name="Grigoriev I.V."/>
            <person name="Hibbett D.S."/>
        </authorList>
    </citation>
    <scope>NUCLEOTIDE SEQUENCE [LARGE SCALE GENOMIC DNA]</scope>
    <source>
        <strain evidence="12 13">HHB9708</strain>
    </source>
</reference>
<keyword evidence="10 11" id="KW-0539">Nucleus</keyword>
<dbReference type="Proteomes" id="UP000076722">
    <property type="component" value="Unassembled WGS sequence"/>
</dbReference>
<protein>
    <recommendedName>
        <fullName evidence="14">Karyogamy protein 5</fullName>
    </recommendedName>
</protein>
<evidence type="ECO:0000313" key="13">
    <source>
        <dbReference type="Proteomes" id="UP000076722"/>
    </source>
</evidence>
<evidence type="ECO:0000256" key="8">
    <source>
        <dbReference type="ARBA" id="ARBA00023136"/>
    </source>
</evidence>
<keyword evidence="5 11" id="KW-0732">Signal</keyword>
<dbReference type="AlphaFoldDB" id="A0A165A2R8"/>
<dbReference type="GO" id="GO:0000742">
    <property type="term" value="P:karyogamy involved in conjugation with cellular fusion"/>
    <property type="evidence" value="ECO:0007669"/>
    <property type="project" value="UniProtKB-UniRule"/>
</dbReference>
<dbReference type="PANTHER" id="PTHR28012:SF1">
    <property type="entry name" value="NUCLEAR FUSION PROTEIN KAR5"/>
    <property type="match status" value="1"/>
</dbReference>
<evidence type="ECO:0000256" key="4">
    <source>
        <dbReference type="ARBA" id="ARBA00022692"/>
    </source>
</evidence>
<keyword evidence="7 11" id="KW-1133">Transmembrane helix</keyword>
<dbReference type="GO" id="GO:0048288">
    <property type="term" value="P:nuclear membrane fusion involved in karyogamy"/>
    <property type="evidence" value="ECO:0007669"/>
    <property type="project" value="UniProtKB-UniRule"/>
</dbReference>